<feature type="domain" description="Xylose isomerase-like TIM barrel" evidence="1">
    <location>
        <begin position="24"/>
        <end position="326"/>
    </location>
</feature>
<protein>
    <recommendedName>
        <fullName evidence="1">Xylose isomerase-like TIM barrel domain-containing protein</fullName>
    </recommendedName>
</protein>
<dbReference type="AlphaFoldDB" id="A0A0C3HHX4"/>
<dbReference type="HOGENOM" id="CLU_035063_0_0_1"/>
<gene>
    <name evidence="2" type="ORF">OIDMADRAFT_178589</name>
</gene>
<dbReference type="InterPro" id="IPR050312">
    <property type="entry name" value="IolE/XylAMocC-like"/>
</dbReference>
<keyword evidence="3" id="KW-1185">Reference proteome</keyword>
<proteinExistence type="predicted"/>
<dbReference type="InterPro" id="IPR013022">
    <property type="entry name" value="Xyl_isomerase-like_TIM-brl"/>
</dbReference>
<dbReference type="InterPro" id="IPR036237">
    <property type="entry name" value="Xyl_isomerase-like_sf"/>
</dbReference>
<reference evidence="2 3" key="1">
    <citation type="submission" date="2014-04" db="EMBL/GenBank/DDBJ databases">
        <authorList>
            <consortium name="DOE Joint Genome Institute"/>
            <person name="Kuo A."/>
            <person name="Martino E."/>
            <person name="Perotto S."/>
            <person name="Kohler A."/>
            <person name="Nagy L.G."/>
            <person name="Floudas D."/>
            <person name="Copeland A."/>
            <person name="Barry K.W."/>
            <person name="Cichocki N."/>
            <person name="Veneault-Fourrey C."/>
            <person name="LaButti K."/>
            <person name="Lindquist E.A."/>
            <person name="Lipzen A."/>
            <person name="Lundell T."/>
            <person name="Morin E."/>
            <person name="Murat C."/>
            <person name="Sun H."/>
            <person name="Tunlid A."/>
            <person name="Henrissat B."/>
            <person name="Grigoriev I.V."/>
            <person name="Hibbett D.S."/>
            <person name="Martin F."/>
            <person name="Nordberg H.P."/>
            <person name="Cantor M.N."/>
            <person name="Hua S.X."/>
        </authorList>
    </citation>
    <scope>NUCLEOTIDE SEQUENCE [LARGE SCALE GENOMIC DNA]</scope>
    <source>
        <strain evidence="2 3">Zn</strain>
    </source>
</reference>
<dbReference type="PANTHER" id="PTHR12110">
    <property type="entry name" value="HYDROXYPYRUVATE ISOMERASE"/>
    <property type="match status" value="1"/>
</dbReference>
<dbReference type="EMBL" id="KN832874">
    <property type="protein sequence ID" value="KIN02685.1"/>
    <property type="molecule type" value="Genomic_DNA"/>
</dbReference>
<dbReference type="InParanoid" id="A0A0C3HHX4"/>
<dbReference type="SUPFAM" id="SSF51658">
    <property type="entry name" value="Xylose isomerase-like"/>
    <property type="match status" value="1"/>
</dbReference>
<accession>A0A0C3HHX4</accession>
<dbReference type="Pfam" id="PF01261">
    <property type="entry name" value="AP_endonuc_2"/>
    <property type="match status" value="1"/>
</dbReference>
<name>A0A0C3HHX4_OIDMZ</name>
<evidence type="ECO:0000259" key="1">
    <source>
        <dbReference type="Pfam" id="PF01261"/>
    </source>
</evidence>
<sequence length="347" mass="39418">MPNRSAIASLSLGRAWVHDLPGKLRQAAKYGFEGIEMFYEDIEYFSHSLGVGILDAATRIKHLCNALHLEIVCLQPFLFYEGLVDRIERHRLVSEKLPLWFRLAHILGTDLIQVPSNFLAPDPVTGEPRTTGDMAIIVSDLQEIADLALQQSPPIRLAYESLAWGNHVDTWEKCWEIITLVDRPNFGACLDTFNIAARVYADPTVPTGKNPDADVAIRASITRLVKTVDVRKVFFVQIVDGERLDSPLVEGHPFYVKEQPSRMSWSRNARLFAFEESRGGYLPILDIARAFFDIGFEGWVSMELFSRTLVDPDPRTPEEHARRGMDSYMKLIQKLRLGEIETIRHTL</sequence>
<evidence type="ECO:0000313" key="2">
    <source>
        <dbReference type="EMBL" id="KIN02685.1"/>
    </source>
</evidence>
<dbReference type="Proteomes" id="UP000054321">
    <property type="component" value="Unassembled WGS sequence"/>
</dbReference>
<dbReference type="STRING" id="913774.A0A0C3HHX4"/>
<evidence type="ECO:0000313" key="3">
    <source>
        <dbReference type="Proteomes" id="UP000054321"/>
    </source>
</evidence>
<dbReference type="PANTHER" id="PTHR12110:SF21">
    <property type="entry name" value="XYLOSE ISOMERASE-LIKE TIM BARREL DOMAIN-CONTAINING PROTEIN"/>
    <property type="match status" value="1"/>
</dbReference>
<dbReference type="OrthoDB" id="5360893at2759"/>
<reference evidence="3" key="2">
    <citation type="submission" date="2015-01" db="EMBL/GenBank/DDBJ databases">
        <title>Evolutionary Origins and Diversification of the Mycorrhizal Mutualists.</title>
        <authorList>
            <consortium name="DOE Joint Genome Institute"/>
            <consortium name="Mycorrhizal Genomics Consortium"/>
            <person name="Kohler A."/>
            <person name="Kuo A."/>
            <person name="Nagy L.G."/>
            <person name="Floudas D."/>
            <person name="Copeland A."/>
            <person name="Barry K.W."/>
            <person name="Cichocki N."/>
            <person name="Veneault-Fourrey C."/>
            <person name="LaButti K."/>
            <person name="Lindquist E.A."/>
            <person name="Lipzen A."/>
            <person name="Lundell T."/>
            <person name="Morin E."/>
            <person name="Murat C."/>
            <person name="Riley R."/>
            <person name="Ohm R."/>
            <person name="Sun H."/>
            <person name="Tunlid A."/>
            <person name="Henrissat B."/>
            <person name="Grigoriev I.V."/>
            <person name="Hibbett D.S."/>
            <person name="Martin F."/>
        </authorList>
    </citation>
    <scope>NUCLEOTIDE SEQUENCE [LARGE SCALE GENOMIC DNA]</scope>
    <source>
        <strain evidence="3">Zn</strain>
    </source>
</reference>
<organism evidence="2 3">
    <name type="scientific">Oidiodendron maius (strain Zn)</name>
    <dbReference type="NCBI Taxonomy" id="913774"/>
    <lineage>
        <taxon>Eukaryota</taxon>
        <taxon>Fungi</taxon>
        <taxon>Dikarya</taxon>
        <taxon>Ascomycota</taxon>
        <taxon>Pezizomycotina</taxon>
        <taxon>Leotiomycetes</taxon>
        <taxon>Leotiomycetes incertae sedis</taxon>
        <taxon>Myxotrichaceae</taxon>
        <taxon>Oidiodendron</taxon>
    </lineage>
</organism>
<dbReference type="Gene3D" id="3.20.20.150">
    <property type="entry name" value="Divalent-metal-dependent TIM barrel enzymes"/>
    <property type="match status" value="1"/>
</dbReference>